<dbReference type="PRINTS" id="PR00344">
    <property type="entry name" value="BCTRLSENSOR"/>
</dbReference>
<protein>
    <recommendedName>
        <fullName evidence="2">histidine kinase</fullName>
        <ecNumber evidence="2">2.7.13.3</ecNumber>
    </recommendedName>
</protein>
<keyword evidence="3" id="KW-0597">Phosphoprotein</keyword>
<dbReference type="Proteomes" id="UP000217895">
    <property type="component" value="Chromosome"/>
</dbReference>
<dbReference type="Pfam" id="PF02518">
    <property type="entry name" value="HATPase_c"/>
    <property type="match status" value="1"/>
</dbReference>
<keyword evidence="10" id="KW-1185">Reference proteome</keyword>
<dbReference type="InterPro" id="IPR003594">
    <property type="entry name" value="HATPase_dom"/>
</dbReference>
<keyword evidence="5 9" id="KW-0418">Kinase</keyword>
<dbReference type="InterPro" id="IPR050351">
    <property type="entry name" value="BphY/WalK/GraS-like"/>
</dbReference>
<keyword evidence="7" id="KW-0472">Membrane</keyword>
<evidence type="ECO:0000256" key="1">
    <source>
        <dbReference type="ARBA" id="ARBA00000085"/>
    </source>
</evidence>
<evidence type="ECO:0000256" key="2">
    <source>
        <dbReference type="ARBA" id="ARBA00012438"/>
    </source>
</evidence>
<dbReference type="InterPro" id="IPR036890">
    <property type="entry name" value="HATPase_C_sf"/>
</dbReference>
<evidence type="ECO:0000256" key="7">
    <source>
        <dbReference type="SAM" id="Phobius"/>
    </source>
</evidence>
<feature type="transmembrane region" description="Helical" evidence="7">
    <location>
        <begin position="301"/>
        <end position="319"/>
    </location>
</feature>
<feature type="domain" description="Histidine kinase" evidence="8">
    <location>
        <begin position="546"/>
        <end position="758"/>
    </location>
</feature>
<dbReference type="SMART" id="SM00387">
    <property type="entry name" value="HATPase_c"/>
    <property type="match status" value="1"/>
</dbReference>
<dbReference type="FunFam" id="3.30.565.10:FF:000006">
    <property type="entry name" value="Sensor histidine kinase WalK"/>
    <property type="match status" value="1"/>
</dbReference>
<feature type="transmembrane region" description="Helical" evidence="7">
    <location>
        <begin position="325"/>
        <end position="344"/>
    </location>
</feature>
<keyword evidence="4" id="KW-0808">Transferase</keyword>
<dbReference type="InterPro" id="IPR004358">
    <property type="entry name" value="Sig_transdc_His_kin-like_C"/>
</dbReference>
<dbReference type="PANTHER" id="PTHR42878">
    <property type="entry name" value="TWO-COMPONENT HISTIDINE KINASE"/>
    <property type="match status" value="1"/>
</dbReference>
<dbReference type="PANTHER" id="PTHR42878:SF15">
    <property type="entry name" value="BACTERIOPHYTOCHROME"/>
    <property type="match status" value="1"/>
</dbReference>
<reference evidence="9 10" key="1">
    <citation type="submission" date="2017-06" db="EMBL/GenBank/DDBJ databases">
        <title>Genome sequencing of cyanobaciteial culture collection at National Institute for Environmental Studies (NIES).</title>
        <authorList>
            <person name="Hirose Y."/>
            <person name="Shimura Y."/>
            <person name="Fujisawa T."/>
            <person name="Nakamura Y."/>
            <person name="Kawachi M."/>
        </authorList>
    </citation>
    <scope>NUCLEOTIDE SEQUENCE [LARGE SCALE GENOMIC DNA]</scope>
    <source>
        <strain evidence="9 10">NIES-2135</strain>
    </source>
</reference>
<dbReference type="GO" id="GO:0000156">
    <property type="term" value="F:phosphorelay response regulator activity"/>
    <property type="evidence" value="ECO:0007669"/>
    <property type="project" value="TreeGrafter"/>
</dbReference>
<name>A0A1Z4JPN4_LEPBY</name>
<keyword evidence="7" id="KW-1133">Transmembrane helix</keyword>
<dbReference type="SMART" id="SM01080">
    <property type="entry name" value="CHASE2"/>
    <property type="match status" value="1"/>
</dbReference>
<dbReference type="InterPro" id="IPR017181">
    <property type="entry name" value="Sig_transdc_His_kin_CHASE2"/>
</dbReference>
<dbReference type="GO" id="GO:0030295">
    <property type="term" value="F:protein kinase activator activity"/>
    <property type="evidence" value="ECO:0007669"/>
    <property type="project" value="TreeGrafter"/>
</dbReference>
<dbReference type="AlphaFoldDB" id="A0A1Z4JPN4"/>
<proteinExistence type="predicted"/>
<evidence type="ECO:0000259" key="8">
    <source>
        <dbReference type="PROSITE" id="PS50109"/>
    </source>
</evidence>
<organism evidence="9 10">
    <name type="scientific">Leptolyngbya boryana NIES-2135</name>
    <dbReference type="NCBI Taxonomy" id="1973484"/>
    <lineage>
        <taxon>Bacteria</taxon>
        <taxon>Bacillati</taxon>
        <taxon>Cyanobacteriota</taxon>
        <taxon>Cyanophyceae</taxon>
        <taxon>Leptolyngbyales</taxon>
        <taxon>Leptolyngbyaceae</taxon>
        <taxon>Leptolyngbya group</taxon>
        <taxon>Leptolyngbya</taxon>
    </lineage>
</organism>
<sequence>MRWLFNNLRRLRSGLISIVLILTLSWLGVLQPLENLAYQVLFLVRGEQSWDSRIVIVEIDDRSLAELGRFPWKRDRFAQLLNVLARAEENIVAFDIIWSEPSAEDLKLADAIAQHQAVVLATAQDNLGVPLLPVDSLRSQASAMGHIRKQIDADGISRSIPASPPDRPSFAIATLERYFMMGKDVTLPPPNQPLWLNWSRASQHIPSYSFVDVMRDRVPIQAFENKIILVGMTATGYDELITPFNRAPPTSGVYLHATAINNVLQHKVLQPVPKSWSFGVLVFFGLGLSRWLDRWQTMTQVWIGLGLVIFWFGYCVLALKFGSVWFSVATPILFVLAVVSITILQERLSLNAMLQRQVQELWNRYYSDIVLRQVDESLLVSPQLSQQPVSMQRVQQLATLAEQFGRSHSAQAAIARNLSIGLLAADLDGFIWFCNPAAATWLNVKVGMLLQSQLVPNWITPHQWQEKLQQLTPFEVERSQRWFELKFEPLFYQPQDQSPSGLLLILEEITDRKQTAIALQDYADTQTQLNQRLTEINQELEAFSFAVSHDLRAPLRRIKSFSDMLLEDHVTQLEGEAKSYLNYIQASVQRMGDLIEDLLKLSRIIRLDMQVEQVDLSQIASAIVQDLKQTQPNRQVEVTIQADLTAYGDARLLRVALENLLGNAWKYTSRRAIAEIEFGVMPKAPVFFVRDNGAGFDMAQSGRLFNAFQRLHAYEDFPGNGIGLMTVRRIIQRHQGQIWVDSEVDRGTTFYFTTLPPNS</sequence>
<dbReference type="PROSITE" id="PS50109">
    <property type="entry name" value="HIS_KIN"/>
    <property type="match status" value="1"/>
</dbReference>
<dbReference type="EC" id="2.7.13.3" evidence="2"/>
<dbReference type="Pfam" id="PF05226">
    <property type="entry name" value="CHASE2"/>
    <property type="match status" value="1"/>
</dbReference>
<dbReference type="PIRSF" id="PIRSF037347">
    <property type="entry name" value="STHK_CHASE2_PAS_prd"/>
    <property type="match status" value="1"/>
</dbReference>
<dbReference type="InterPro" id="IPR003661">
    <property type="entry name" value="HisK_dim/P_dom"/>
</dbReference>
<dbReference type="InterPro" id="IPR005467">
    <property type="entry name" value="His_kinase_dom"/>
</dbReference>
<dbReference type="GO" id="GO:0000155">
    <property type="term" value="F:phosphorelay sensor kinase activity"/>
    <property type="evidence" value="ECO:0007669"/>
    <property type="project" value="InterPro"/>
</dbReference>
<keyword evidence="7" id="KW-0812">Transmembrane</keyword>
<dbReference type="CDD" id="cd00082">
    <property type="entry name" value="HisKA"/>
    <property type="match status" value="1"/>
</dbReference>
<dbReference type="InterPro" id="IPR035965">
    <property type="entry name" value="PAS-like_dom_sf"/>
</dbReference>
<evidence type="ECO:0000256" key="3">
    <source>
        <dbReference type="ARBA" id="ARBA00022553"/>
    </source>
</evidence>
<accession>A0A1Z4JPN4</accession>
<evidence type="ECO:0000256" key="6">
    <source>
        <dbReference type="ARBA" id="ARBA00023012"/>
    </source>
</evidence>
<dbReference type="Gene3D" id="1.10.287.130">
    <property type="match status" value="1"/>
</dbReference>
<dbReference type="InterPro" id="IPR007890">
    <property type="entry name" value="CHASE2"/>
</dbReference>
<evidence type="ECO:0000256" key="5">
    <source>
        <dbReference type="ARBA" id="ARBA00022777"/>
    </source>
</evidence>
<dbReference type="Gene3D" id="3.30.565.10">
    <property type="entry name" value="Histidine kinase-like ATPase, C-terminal domain"/>
    <property type="match status" value="1"/>
</dbReference>
<dbReference type="Pfam" id="PF00512">
    <property type="entry name" value="HisKA"/>
    <property type="match status" value="1"/>
</dbReference>
<dbReference type="SUPFAM" id="SSF55785">
    <property type="entry name" value="PYP-like sensor domain (PAS domain)"/>
    <property type="match status" value="1"/>
</dbReference>
<dbReference type="EMBL" id="AP018203">
    <property type="protein sequence ID" value="BAY58679.1"/>
    <property type="molecule type" value="Genomic_DNA"/>
</dbReference>
<evidence type="ECO:0000313" key="9">
    <source>
        <dbReference type="EMBL" id="BAY58679.1"/>
    </source>
</evidence>
<dbReference type="SMART" id="SM00388">
    <property type="entry name" value="HisKA"/>
    <property type="match status" value="1"/>
</dbReference>
<dbReference type="InterPro" id="IPR036097">
    <property type="entry name" value="HisK_dim/P_sf"/>
</dbReference>
<gene>
    <name evidence="9" type="ORF">NIES2135_55520</name>
</gene>
<dbReference type="GO" id="GO:0007234">
    <property type="term" value="P:osmosensory signaling via phosphorelay pathway"/>
    <property type="evidence" value="ECO:0007669"/>
    <property type="project" value="TreeGrafter"/>
</dbReference>
<dbReference type="Gene3D" id="3.30.450.20">
    <property type="entry name" value="PAS domain"/>
    <property type="match status" value="1"/>
</dbReference>
<evidence type="ECO:0000256" key="4">
    <source>
        <dbReference type="ARBA" id="ARBA00022679"/>
    </source>
</evidence>
<evidence type="ECO:0000313" key="10">
    <source>
        <dbReference type="Proteomes" id="UP000217895"/>
    </source>
</evidence>
<comment type="catalytic activity">
    <reaction evidence="1">
        <text>ATP + protein L-histidine = ADP + protein N-phospho-L-histidine.</text>
        <dbReference type="EC" id="2.7.13.3"/>
    </reaction>
</comment>
<dbReference type="SUPFAM" id="SSF55874">
    <property type="entry name" value="ATPase domain of HSP90 chaperone/DNA topoisomerase II/histidine kinase"/>
    <property type="match status" value="1"/>
</dbReference>
<dbReference type="SUPFAM" id="SSF47384">
    <property type="entry name" value="Homodimeric domain of signal transducing histidine kinase"/>
    <property type="match status" value="1"/>
</dbReference>
<keyword evidence="6" id="KW-0902">Two-component regulatory system</keyword>